<proteinExistence type="predicted"/>
<organism evidence="1 2">
    <name type="scientific">Catharanthus roseus</name>
    <name type="common">Madagascar periwinkle</name>
    <name type="synonym">Vinca rosea</name>
    <dbReference type="NCBI Taxonomy" id="4058"/>
    <lineage>
        <taxon>Eukaryota</taxon>
        <taxon>Viridiplantae</taxon>
        <taxon>Streptophyta</taxon>
        <taxon>Embryophyta</taxon>
        <taxon>Tracheophyta</taxon>
        <taxon>Spermatophyta</taxon>
        <taxon>Magnoliopsida</taxon>
        <taxon>eudicotyledons</taxon>
        <taxon>Gunneridae</taxon>
        <taxon>Pentapetalae</taxon>
        <taxon>asterids</taxon>
        <taxon>lamiids</taxon>
        <taxon>Gentianales</taxon>
        <taxon>Apocynaceae</taxon>
        <taxon>Rauvolfioideae</taxon>
        <taxon>Vinceae</taxon>
        <taxon>Catharanthinae</taxon>
        <taxon>Catharanthus</taxon>
    </lineage>
</organism>
<keyword evidence="2" id="KW-1185">Reference proteome</keyword>
<sequence>MFYSHTFLARKGPLGTVWCAAHLQHRLRKSHYTSTDIASTVERIMHPEVPIALRMSGHLLLGIVRIYSKKLDYLLHDCRDAQKAYYSTANVNLPEDATQAPFDAITVPETFNLDALDLEDVLNVESSEDNHLKEPEEITLQDQIPTGTDPYIVITLNEDIGNHSSILEDASGTGPMPMEEDAPPSMPVDGTTNLGDPSPSNQAPPSMPVDGNKNLGDPSPSNQAGLNGKNVREGSPQDLPEIEIMRDAAHDFHVDNNSVLPDQRDDVMEPDRILEEQIMKDKEASSPFVREMLDSGVPSPPAHQPHVPSSVVSEQARENLDLHISLGHGSPELALRSTPPVEQPIARQRKRKGQFYDETVVLTNKSMKRALENTSNLLREKRNCPSTNLEIWQLNNRLKKDSVFMNPLITGLSSELQSMYDLSKSHLNSSDNVHPDAAVPKSPPLRDNAEMEIEHLRNNEVPDVENVMSVILPSPHQPVSPPTVFVCSPSRGDKSTPDTLDFGSHSVQGGTNNETESRQTTDFTPSAGHSGLGKETPATYSGERLGVENTGLSDIPELLNSAGDLNFLEQDDNTPAEMLAFLFDSFLMFNVALTYSLVTASQGTPESGSMTRKQRGTTEFDDFSARTRAVAQYLRKQSSETPNSEQSLGYLSLNSILENKSRKVLKNYGLVDAHQEEPYGDIKLRVTPKLWKEQF</sequence>
<gene>
    <name evidence="1" type="ORF">M9H77_03181</name>
</gene>
<accession>A0ACC0CAE4</accession>
<dbReference type="EMBL" id="CM044701">
    <property type="protein sequence ID" value="KAI5681953.1"/>
    <property type="molecule type" value="Genomic_DNA"/>
</dbReference>
<evidence type="ECO:0000313" key="1">
    <source>
        <dbReference type="EMBL" id="KAI5681953.1"/>
    </source>
</evidence>
<dbReference type="Proteomes" id="UP001060085">
    <property type="component" value="Linkage Group LG01"/>
</dbReference>
<comment type="caution">
    <text evidence="1">The sequence shown here is derived from an EMBL/GenBank/DDBJ whole genome shotgun (WGS) entry which is preliminary data.</text>
</comment>
<evidence type="ECO:0000313" key="2">
    <source>
        <dbReference type="Proteomes" id="UP001060085"/>
    </source>
</evidence>
<protein>
    <submittedName>
        <fullName evidence="1">Uncharacterized protein</fullName>
    </submittedName>
</protein>
<name>A0ACC0CAE4_CATRO</name>
<reference evidence="2" key="1">
    <citation type="journal article" date="2023" name="Nat. Plants">
        <title>Single-cell RNA sequencing provides a high-resolution roadmap for understanding the multicellular compartmentation of specialized metabolism.</title>
        <authorList>
            <person name="Sun S."/>
            <person name="Shen X."/>
            <person name="Li Y."/>
            <person name="Li Y."/>
            <person name="Wang S."/>
            <person name="Li R."/>
            <person name="Zhang H."/>
            <person name="Shen G."/>
            <person name="Guo B."/>
            <person name="Wei J."/>
            <person name="Xu J."/>
            <person name="St-Pierre B."/>
            <person name="Chen S."/>
            <person name="Sun C."/>
        </authorList>
    </citation>
    <scope>NUCLEOTIDE SEQUENCE [LARGE SCALE GENOMIC DNA]</scope>
</reference>